<dbReference type="Proteomes" id="UP000675881">
    <property type="component" value="Chromosome 3"/>
</dbReference>
<gene>
    <name evidence="1" type="ORF">LSAA_7802</name>
</gene>
<evidence type="ECO:0000313" key="1">
    <source>
        <dbReference type="EMBL" id="CAF2882214.1"/>
    </source>
</evidence>
<dbReference type="EMBL" id="HG994582">
    <property type="protein sequence ID" value="CAF2882214.1"/>
    <property type="molecule type" value="Genomic_DNA"/>
</dbReference>
<keyword evidence="2" id="KW-1185">Reference proteome</keyword>
<organism evidence="1 2">
    <name type="scientific">Lepeophtheirus salmonis</name>
    <name type="common">Salmon louse</name>
    <name type="synonym">Caligus salmonis</name>
    <dbReference type="NCBI Taxonomy" id="72036"/>
    <lineage>
        <taxon>Eukaryota</taxon>
        <taxon>Metazoa</taxon>
        <taxon>Ecdysozoa</taxon>
        <taxon>Arthropoda</taxon>
        <taxon>Crustacea</taxon>
        <taxon>Multicrustacea</taxon>
        <taxon>Hexanauplia</taxon>
        <taxon>Copepoda</taxon>
        <taxon>Siphonostomatoida</taxon>
        <taxon>Caligidae</taxon>
        <taxon>Lepeophtheirus</taxon>
    </lineage>
</organism>
<protein>
    <submittedName>
        <fullName evidence="1">(salmon louse) hypothetical protein</fullName>
    </submittedName>
</protein>
<reference evidence="1" key="1">
    <citation type="submission" date="2021-02" db="EMBL/GenBank/DDBJ databases">
        <authorList>
            <person name="Bekaert M."/>
        </authorList>
    </citation>
    <scope>NUCLEOTIDE SEQUENCE</scope>
    <source>
        <strain evidence="1">IoA-00</strain>
    </source>
</reference>
<proteinExistence type="predicted"/>
<accession>A0A7R8CP20</accession>
<dbReference type="AlphaFoldDB" id="A0A7R8CP20"/>
<evidence type="ECO:0000313" key="2">
    <source>
        <dbReference type="Proteomes" id="UP000675881"/>
    </source>
</evidence>
<name>A0A7R8CP20_LEPSM</name>
<sequence length="108" mass="12700">MSGSRIKHQATKRSRQKKAIWLVWLTFENQNGDPILTQTQPFLTIVSGRTWKGRLNRSHTIPYINVLKSDMDLEWETMSEEFFLKVGSDFRYELCVEDSGSHFEKSKM</sequence>